<gene>
    <name evidence="1" type="ORF">E2C01_086646</name>
</gene>
<sequence length="121" mass="13400">MDDELVVESQRTSFSREWQVGRLAERRLSPPRLAGLLFLLLLLLLHAAGIRCDPKIPTFWNLLLRRSGLHQVILDSGPGSVAERRWEGPVELQGAAPTVKNFQPSANSCCPVLTLREAAAC</sequence>
<reference evidence="1 2" key="1">
    <citation type="submission" date="2019-05" db="EMBL/GenBank/DDBJ databases">
        <title>Another draft genome of Portunus trituberculatus and its Hox gene families provides insights of decapod evolution.</title>
        <authorList>
            <person name="Jeong J.-H."/>
            <person name="Song I."/>
            <person name="Kim S."/>
            <person name="Choi T."/>
            <person name="Kim D."/>
            <person name="Ryu S."/>
            <person name="Kim W."/>
        </authorList>
    </citation>
    <scope>NUCLEOTIDE SEQUENCE [LARGE SCALE GENOMIC DNA]</scope>
    <source>
        <tissue evidence="1">Muscle</tissue>
    </source>
</reference>
<organism evidence="1 2">
    <name type="scientific">Portunus trituberculatus</name>
    <name type="common">Swimming crab</name>
    <name type="synonym">Neptunus trituberculatus</name>
    <dbReference type="NCBI Taxonomy" id="210409"/>
    <lineage>
        <taxon>Eukaryota</taxon>
        <taxon>Metazoa</taxon>
        <taxon>Ecdysozoa</taxon>
        <taxon>Arthropoda</taxon>
        <taxon>Crustacea</taxon>
        <taxon>Multicrustacea</taxon>
        <taxon>Malacostraca</taxon>
        <taxon>Eumalacostraca</taxon>
        <taxon>Eucarida</taxon>
        <taxon>Decapoda</taxon>
        <taxon>Pleocyemata</taxon>
        <taxon>Brachyura</taxon>
        <taxon>Eubrachyura</taxon>
        <taxon>Portunoidea</taxon>
        <taxon>Portunidae</taxon>
        <taxon>Portuninae</taxon>
        <taxon>Portunus</taxon>
    </lineage>
</organism>
<accession>A0A5B7J4C3</accession>
<evidence type="ECO:0000313" key="2">
    <source>
        <dbReference type="Proteomes" id="UP000324222"/>
    </source>
</evidence>
<comment type="caution">
    <text evidence="1">The sequence shown here is derived from an EMBL/GenBank/DDBJ whole genome shotgun (WGS) entry which is preliminary data.</text>
</comment>
<evidence type="ECO:0000313" key="1">
    <source>
        <dbReference type="EMBL" id="MPC91600.1"/>
    </source>
</evidence>
<dbReference type="AlphaFoldDB" id="A0A5B7J4C3"/>
<dbReference type="Proteomes" id="UP000324222">
    <property type="component" value="Unassembled WGS sequence"/>
</dbReference>
<proteinExistence type="predicted"/>
<keyword evidence="2" id="KW-1185">Reference proteome</keyword>
<dbReference type="EMBL" id="VSRR010088327">
    <property type="protein sequence ID" value="MPC91600.1"/>
    <property type="molecule type" value="Genomic_DNA"/>
</dbReference>
<name>A0A5B7J4C3_PORTR</name>
<protein>
    <submittedName>
        <fullName evidence="1">Uncharacterized protein</fullName>
    </submittedName>
</protein>